<evidence type="ECO:0000313" key="2">
    <source>
        <dbReference type="Proteomes" id="UP001597511"/>
    </source>
</evidence>
<evidence type="ECO:0000313" key="1">
    <source>
        <dbReference type="EMBL" id="MFD2920254.1"/>
    </source>
</evidence>
<proteinExistence type="predicted"/>
<organism evidence="1 2">
    <name type="scientific">Terrimonas rubra</name>
    <dbReference type="NCBI Taxonomy" id="1035890"/>
    <lineage>
        <taxon>Bacteria</taxon>
        <taxon>Pseudomonadati</taxon>
        <taxon>Bacteroidota</taxon>
        <taxon>Chitinophagia</taxon>
        <taxon>Chitinophagales</taxon>
        <taxon>Chitinophagaceae</taxon>
        <taxon>Terrimonas</taxon>
    </lineage>
</organism>
<dbReference type="EMBL" id="JBHUOZ010000003">
    <property type="protein sequence ID" value="MFD2920254.1"/>
    <property type="molecule type" value="Genomic_DNA"/>
</dbReference>
<sequence>MTRLCTYIGLLFFYFPLVLSAQTIPPVKEQQLENMTAAEEAETEDDSYIQQLSYYKRHPLNINTATAGELQGLLLLTDLQIQHLINYRTVLGRLVNIYELQAVPTWDIFTIKTLLPYITIEQVETLVFTLRQRLKGGEHQLLLRASRLLEKAAGFKEGSAGKKYQGDPQRYFLRYRYNFKNLLQYGITADKDAGEQFFKGAQSKGFDFYSVHLFARNMGIIKNLAIGDFTVNMGQGLFQWQSLAFKKSVDIAAIKRQSPVLRPYTSAGEYNFNRGLGFTLQKGRGELTLFASVRKLSANMMQGNDSLNPAENFSSFITSGYHRTATEAAGKNQLRQLSYGGTMKYWFKKGYVAVNGIVYTFSNPLKKRDLPYNYFALSGKSWFNASVDYGWTHKNFHFFGEAAIDKQLNKAFINGLIMSVDKTIDISLLQRTIGRAYQSIHGNAFTENSMPTNETGYYMGIALHPLQNLRLDAYADLFKFPWLRYLADAPSGGSEYAVQLTYTPAKTSELYLRFRKEAKQTNQPDNTTNLNYLVYQHKVNWRMHIEHKLNNAFTLRGRVEWMLFDRDGDDEEQGTLYYMDVLYKPLMKALATGVRLQYFETDSYYSRVYAFENDVLYGYSIPVFYDRGYRYYLNVNYDMTRKMTIWLRWAQTIYAGRLSTGSGTAEIQGSRRSELKLQWSLFF</sequence>
<dbReference type="InterPro" id="IPR010994">
    <property type="entry name" value="RuvA_2-like"/>
</dbReference>
<dbReference type="Proteomes" id="UP001597511">
    <property type="component" value="Unassembled WGS sequence"/>
</dbReference>
<accession>A0ABW6A4L0</accession>
<protein>
    <recommendedName>
        <fullName evidence="3">Helix-hairpin-helix motif-containing protein</fullName>
    </recommendedName>
</protein>
<reference evidence="2" key="1">
    <citation type="journal article" date="2019" name="Int. J. Syst. Evol. Microbiol.">
        <title>The Global Catalogue of Microorganisms (GCM) 10K type strain sequencing project: providing services to taxonomists for standard genome sequencing and annotation.</title>
        <authorList>
            <consortium name="The Broad Institute Genomics Platform"/>
            <consortium name="The Broad Institute Genome Sequencing Center for Infectious Disease"/>
            <person name="Wu L."/>
            <person name="Ma J."/>
        </authorList>
    </citation>
    <scope>NUCLEOTIDE SEQUENCE [LARGE SCALE GENOMIC DNA]</scope>
    <source>
        <strain evidence="2">KCTC 23299</strain>
    </source>
</reference>
<dbReference type="SUPFAM" id="SSF47781">
    <property type="entry name" value="RuvA domain 2-like"/>
    <property type="match status" value="1"/>
</dbReference>
<comment type="caution">
    <text evidence="1">The sequence shown here is derived from an EMBL/GenBank/DDBJ whole genome shotgun (WGS) entry which is preliminary data.</text>
</comment>
<gene>
    <name evidence="1" type="ORF">ACFS6H_11070</name>
</gene>
<name>A0ABW6A4L0_9BACT</name>
<evidence type="ECO:0008006" key="3">
    <source>
        <dbReference type="Google" id="ProtNLM"/>
    </source>
</evidence>
<dbReference type="RefSeq" id="WP_386098300.1">
    <property type="nucleotide sequence ID" value="NZ_JBHUOZ010000003.1"/>
</dbReference>
<keyword evidence="2" id="KW-1185">Reference proteome</keyword>